<keyword evidence="4" id="KW-0408">Iron</keyword>
<dbReference type="GO" id="GO:0046872">
    <property type="term" value="F:metal ion binding"/>
    <property type="evidence" value="ECO:0007669"/>
    <property type="project" value="UniProtKB-KW"/>
</dbReference>
<evidence type="ECO:0000256" key="1">
    <source>
        <dbReference type="ARBA" id="ARBA00022485"/>
    </source>
</evidence>
<dbReference type="EMBL" id="KN847040">
    <property type="protein sequence ID" value="KIW34144.1"/>
    <property type="molecule type" value="Genomic_DNA"/>
</dbReference>
<reference evidence="7 8" key="1">
    <citation type="submission" date="2015-01" db="EMBL/GenBank/DDBJ databases">
        <title>The Genome Sequence of Cladophialophora immunda CBS83496.</title>
        <authorList>
            <consortium name="The Broad Institute Genomics Platform"/>
            <person name="Cuomo C."/>
            <person name="de Hoog S."/>
            <person name="Gorbushina A."/>
            <person name="Stielow B."/>
            <person name="Teixiera M."/>
            <person name="Abouelleil A."/>
            <person name="Chapman S.B."/>
            <person name="Priest M."/>
            <person name="Young S.K."/>
            <person name="Wortman J."/>
            <person name="Nusbaum C."/>
            <person name="Birren B."/>
        </authorList>
    </citation>
    <scope>NUCLEOTIDE SEQUENCE [LARGE SCALE GENOMIC DNA]</scope>
    <source>
        <strain evidence="7 8">CBS 83496</strain>
    </source>
</reference>
<dbReference type="RefSeq" id="XP_016254360.1">
    <property type="nucleotide sequence ID" value="XM_016387432.1"/>
</dbReference>
<dbReference type="Proteomes" id="UP000054466">
    <property type="component" value="Unassembled WGS sequence"/>
</dbReference>
<dbReference type="InterPro" id="IPR036188">
    <property type="entry name" value="FAD/NAD-bd_sf"/>
</dbReference>
<dbReference type="AlphaFoldDB" id="A0A0D2DEM5"/>
<evidence type="ECO:0000256" key="2">
    <source>
        <dbReference type="ARBA" id="ARBA00022723"/>
    </source>
</evidence>
<dbReference type="Gene3D" id="3.50.50.60">
    <property type="entry name" value="FAD/NAD(P)-binding domain"/>
    <property type="match status" value="1"/>
</dbReference>
<dbReference type="GeneID" id="27340134"/>
<feature type="region of interest" description="Disordered" evidence="6">
    <location>
        <begin position="365"/>
        <end position="388"/>
    </location>
</feature>
<dbReference type="GO" id="GO:0016491">
    <property type="term" value="F:oxidoreductase activity"/>
    <property type="evidence" value="ECO:0007669"/>
    <property type="project" value="UniProtKB-KW"/>
</dbReference>
<dbReference type="Gene3D" id="2.60.120.260">
    <property type="entry name" value="Galactose-binding domain-like"/>
    <property type="match status" value="1"/>
</dbReference>
<protein>
    <recommendedName>
        <fullName evidence="9">FAD dependent oxidoreductase</fullName>
    </recommendedName>
</protein>
<keyword evidence="8" id="KW-1185">Reference proteome</keyword>
<evidence type="ECO:0000256" key="5">
    <source>
        <dbReference type="ARBA" id="ARBA00023014"/>
    </source>
</evidence>
<dbReference type="PANTHER" id="PTHR43498">
    <property type="entry name" value="FERREDOXIN:COB-COM HETERODISULFIDE REDUCTASE SUBUNIT A"/>
    <property type="match status" value="1"/>
</dbReference>
<evidence type="ECO:0008006" key="9">
    <source>
        <dbReference type="Google" id="ProtNLM"/>
    </source>
</evidence>
<dbReference type="PANTHER" id="PTHR43498:SF1">
    <property type="entry name" value="COB--COM HETERODISULFIDE REDUCTASE IRON-SULFUR SUBUNIT A"/>
    <property type="match status" value="1"/>
</dbReference>
<dbReference type="VEuPathDB" id="FungiDB:PV07_00940"/>
<dbReference type="Pfam" id="PF12831">
    <property type="entry name" value="FAD_oxidored"/>
    <property type="match status" value="1"/>
</dbReference>
<evidence type="ECO:0000256" key="3">
    <source>
        <dbReference type="ARBA" id="ARBA00023002"/>
    </source>
</evidence>
<name>A0A0D2DEM5_9EURO</name>
<organism evidence="7 8">
    <name type="scientific">Cladophialophora immunda</name>
    <dbReference type="NCBI Taxonomy" id="569365"/>
    <lineage>
        <taxon>Eukaryota</taxon>
        <taxon>Fungi</taxon>
        <taxon>Dikarya</taxon>
        <taxon>Ascomycota</taxon>
        <taxon>Pezizomycotina</taxon>
        <taxon>Eurotiomycetes</taxon>
        <taxon>Chaetothyriomycetidae</taxon>
        <taxon>Chaetothyriales</taxon>
        <taxon>Herpotrichiellaceae</taxon>
        <taxon>Cladophialophora</taxon>
    </lineage>
</organism>
<keyword evidence="1" id="KW-0004">4Fe-4S</keyword>
<dbReference type="OrthoDB" id="6612291at2759"/>
<evidence type="ECO:0000256" key="6">
    <source>
        <dbReference type="SAM" id="MobiDB-lite"/>
    </source>
</evidence>
<accession>A0A0D2DEM5</accession>
<dbReference type="SUPFAM" id="SSF51905">
    <property type="entry name" value="FAD/NAD(P)-binding domain"/>
    <property type="match status" value="1"/>
</dbReference>
<dbReference type="GO" id="GO:0051539">
    <property type="term" value="F:4 iron, 4 sulfur cluster binding"/>
    <property type="evidence" value="ECO:0007669"/>
    <property type="project" value="UniProtKB-KW"/>
</dbReference>
<keyword evidence="3" id="KW-0560">Oxidoreductase</keyword>
<evidence type="ECO:0000256" key="4">
    <source>
        <dbReference type="ARBA" id="ARBA00023004"/>
    </source>
</evidence>
<sequence length="602" mass="66253">MEKLPDSGILVEAEEFDDYGGWVLDSQFDLEMGSPYLLAHGIGRPVADATTTISIPEAHTYNVWVRAKDWVPGHHPGRFTLAVNGSALETVFGANDLDWSWEFGGQVALPAGETRLALHDLTGFCGRCDAVFFSRDGIAPPRAVNAEARAWRRRFRGLPQDPVDAGTFDVVVIGGGVPGVAAALTAARLGERVALVHDRPYLGGNASVEIGLRPRGVTGPLIDEISERKPNGDICARELLEAEANATVFLEHAVYNVVKRDSTIVAVDARHARSGREVRLTAPVFIDCSGKAIAGLLAGAETLFGQESQAEYGEKLAPAEGNAMHHGNTVFFRTRMADSPVGFPPVPWATEVAKDFSDLGGQLTRPGIENGPGPAVTTPSSSVSQAKVPRRMTRPLTHFWEYGQWLDPYTHGEHIRDFLLRAIYGTFSNVKTRDPQTYANLEFDWVAYVPAQGEFRRYKGDYVLTENDIRSHKPFRDAVVQNEGAFCLHYPGNERYDFRLRWWEWDERDGKPYDIPFRCLYSVNVANLMMAGKHMSATHVASSNTKFMGNGGQHAIATAAAAHLCHKHRTTPRGVYENHLPELQKIAGTITGTDCSRPRSHL</sequence>
<gene>
    <name evidence="7" type="ORF">PV07_00940</name>
</gene>
<evidence type="ECO:0000313" key="7">
    <source>
        <dbReference type="EMBL" id="KIW34144.1"/>
    </source>
</evidence>
<proteinExistence type="predicted"/>
<keyword evidence="2" id="KW-0479">Metal-binding</keyword>
<evidence type="ECO:0000313" key="8">
    <source>
        <dbReference type="Proteomes" id="UP000054466"/>
    </source>
</evidence>
<dbReference type="InterPro" id="IPR039650">
    <property type="entry name" value="HdrA-like"/>
</dbReference>
<keyword evidence="5" id="KW-0411">Iron-sulfur</keyword>
<dbReference type="HOGENOM" id="CLU_018572_1_0_1"/>